<keyword evidence="2" id="KW-1185">Reference proteome</keyword>
<accession>A0A8S1RPC5</accession>
<name>A0A8S1RPC5_9CILI</name>
<dbReference type="Proteomes" id="UP000692954">
    <property type="component" value="Unassembled WGS sequence"/>
</dbReference>
<sequence length="306" mass="36403">MNFQNRYPFIGKSKHYAFIYFSSQEEACKAKKEPMHITYIQEYKKDANLLFNCFELTVTLKQLEEFFQLLIQSYLLMKLKKLRLRMVLIDIKMLKNKEHLVQLKKRILQVLVGWMGLNQKRQKIIYLQNMYADHLSRMLLKKLLQLLSKECGYGNIQLIRLEKMQQGFQQIIRIGYFVFVQASYTNKLVKNFKEIKNLFDPNVETACVNTFNIFFLNNQQSQQRGHLIEDCILGHPALVLKECHILLIKCMKNVRQWRNEKIFPIINSRISLTFQAKYTSLVQKPDIQQQISPQVLPFNKSQVQLI</sequence>
<organism evidence="1 2">
    <name type="scientific">Paramecium sonneborni</name>
    <dbReference type="NCBI Taxonomy" id="65129"/>
    <lineage>
        <taxon>Eukaryota</taxon>
        <taxon>Sar</taxon>
        <taxon>Alveolata</taxon>
        <taxon>Ciliophora</taxon>
        <taxon>Intramacronucleata</taxon>
        <taxon>Oligohymenophorea</taxon>
        <taxon>Peniculida</taxon>
        <taxon>Parameciidae</taxon>
        <taxon>Paramecium</taxon>
    </lineage>
</organism>
<evidence type="ECO:0000313" key="2">
    <source>
        <dbReference type="Proteomes" id="UP000692954"/>
    </source>
</evidence>
<proteinExistence type="predicted"/>
<comment type="caution">
    <text evidence="1">The sequence shown here is derived from an EMBL/GenBank/DDBJ whole genome shotgun (WGS) entry which is preliminary data.</text>
</comment>
<dbReference type="OrthoDB" id="292575at2759"/>
<gene>
    <name evidence="1" type="ORF">PSON_ATCC_30995.1.T1990024</name>
</gene>
<dbReference type="AlphaFoldDB" id="A0A8S1RPC5"/>
<evidence type="ECO:0000313" key="1">
    <source>
        <dbReference type="EMBL" id="CAD8128879.1"/>
    </source>
</evidence>
<protein>
    <submittedName>
        <fullName evidence="1">Uncharacterized protein</fullName>
    </submittedName>
</protein>
<reference evidence="1" key="1">
    <citation type="submission" date="2021-01" db="EMBL/GenBank/DDBJ databases">
        <authorList>
            <consortium name="Genoscope - CEA"/>
            <person name="William W."/>
        </authorList>
    </citation>
    <scope>NUCLEOTIDE SEQUENCE</scope>
</reference>
<dbReference type="EMBL" id="CAJJDN010000199">
    <property type="protein sequence ID" value="CAD8128879.1"/>
    <property type="molecule type" value="Genomic_DNA"/>
</dbReference>